<evidence type="ECO:0000313" key="2">
    <source>
        <dbReference type="EMBL" id="MDN4121596.1"/>
    </source>
</evidence>
<reference evidence="2" key="1">
    <citation type="submission" date="2021-11" db="EMBL/GenBank/DDBJ databases">
        <title>Draft genome sequence of Alcaligenes endophyticus type strain CCUG 75668T.</title>
        <authorList>
            <person name="Salva-Serra F."/>
            <person name="Duran R.E."/>
            <person name="Seeger M."/>
            <person name="Moore E.R.B."/>
            <person name="Jaen-Luchoro D."/>
        </authorList>
    </citation>
    <scope>NUCLEOTIDE SEQUENCE</scope>
    <source>
        <strain evidence="2">CCUG 75668</strain>
    </source>
</reference>
<dbReference type="Pfam" id="PF04612">
    <property type="entry name" value="T2SSM"/>
    <property type="match status" value="1"/>
</dbReference>
<organism evidence="2 3">
    <name type="scientific">Alcaligenes endophyticus</name>
    <dbReference type="NCBI Taxonomy" id="1929088"/>
    <lineage>
        <taxon>Bacteria</taxon>
        <taxon>Pseudomonadati</taxon>
        <taxon>Pseudomonadota</taxon>
        <taxon>Betaproteobacteria</taxon>
        <taxon>Burkholderiales</taxon>
        <taxon>Alcaligenaceae</taxon>
        <taxon>Alcaligenes</taxon>
    </lineage>
</organism>
<gene>
    <name evidence="2" type="ORF">LMS43_09875</name>
</gene>
<dbReference type="EMBL" id="JAJHNU010000002">
    <property type="protein sequence ID" value="MDN4121596.1"/>
    <property type="molecule type" value="Genomic_DNA"/>
</dbReference>
<keyword evidence="1" id="KW-1133">Transmembrane helix</keyword>
<evidence type="ECO:0000256" key="1">
    <source>
        <dbReference type="SAM" id="Phobius"/>
    </source>
</evidence>
<keyword evidence="1" id="KW-0812">Transmembrane</keyword>
<sequence>MKPYRLPASWVNALQRLRTPVRRTYTRATTAWRSLSSREQTQLQGLLLIVLMASAYLFVLAPALKNIRYWQAELPRLQSQAQELQRLLKQAPGAPLANSSPPAAITESLQLHPGLPPYQISYTSPLLTLEFTPTPNPDPLLAWLNQAPSSLGWHTQEVLLQRSDDEGTPTVRVTLTLKETIGK</sequence>
<feature type="transmembrane region" description="Helical" evidence="1">
    <location>
        <begin position="43"/>
        <end position="64"/>
    </location>
</feature>
<proteinExistence type="predicted"/>
<keyword evidence="1" id="KW-0472">Membrane</keyword>
<dbReference type="RefSeq" id="WP_266124267.1">
    <property type="nucleotide sequence ID" value="NZ_JAJHNU010000002.1"/>
</dbReference>
<keyword evidence="3" id="KW-1185">Reference proteome</keyword>
<dbReference type="InterPro" id="IPR007690">
    <property type="entry name" value="T2SS_GspM"/>
</dbReference>
<accession>A0ABT8EJZ7</accession>
<name>A0ABT8EJZ7_9BURK</name>
<protein>
    <submittedName>
        <fullName evidence="2">Type II secretion system protein M</fullName>
    </submittedName>
</protein>
<dbReference type="Proteomes" id="UP001168613">
    <property type="component" value="Unassembled WGS sequence"/>
</dbReference>
<comment type="caution">
    <text evidence="2">The sequence shown here is derived from an EMBL/GenBank/DDBJ whole genome shotgun (WGS) entry which is preliminary data.</text>
</comment>
<evidence type="ECO:0000313" key="3">
    <source>
        <dbReference type="Proteomes" id="UP001168613"/>
    </source>
</evidence>